<dbReference type="VEuPathDB" id="FungiDB:DIURU_003866"/>
<gene>
    <name evidence="2" type="ORF">DIURU_003866</name>
</gene>
<name>A0A642UJU8_DIURU</name>
<evidence type="ECO:0000313" key="2">
    <source>
        <dbReference type="EMBL" id="KAA8900285.1"/>
    </source>
</evidence>
<reference evidence="2 3" key="1">
    <citation type="submission" date="2019-07" db="EMBL/GenBank/DDBJ databases">
        <title>Genome assembly of two rare yeast pathogens: Diutina rugosa and Trichomonascus ciferrii.</title>
        <authorList>
            <person name="Mixao V."/>
            <person name="Saus E."/>
            <person name="Hansen A."/>
            <person name="Lass-Flor C."/>
            <person name="Gabaldon T."/>
        </authorList>
    </citation>
    <scope>NUCLEOTIDE SEQUENCE [LARGE SCALE GENOMIC DNA]</scope>
    <source>
        <strain evidence="2 3">CBS 613</strain>
    </source>
</reference>
<dbReference type="Proteomes" id="UP000449547">
    <property type="component" value="Unassembled WGS sequence"/>
</dbReference>
<feature type="region of interest" description="Disordered" evidence="1">
    <location>
        <begin position="89"/>
        <end position="192"/>
    </location>
</feature>
<dbReference type="GeneID" id="54782517"/>
<sequence length="192" mass="21421">MSTAGAVSQALDDLLAMVDATHFTARQKQSVRASLHAIQKLVIAQADDRVVVAAGHLALAFKGLLDEGARPDFDTEDLMHKLKFTSVSAPFPSSRTGPVSSTPKRASVMAMPQLGNQRRSPRPLVNRYSMDMAPNERQTRHSPLRQPPVNNRSFIEEDDSEEFDEDEDDLANSFDNPFVQRRYSQPVMRPFP</sequence>
<evidence type="ECO:0000313" key="3">
    <source>
        <dbReference type="Proteomes" id="UP000449547"/>
    </source>
</evidence>
<organism evidence="2 3">
    <name type="scientific">Diutina rugosa</name>
    <name type="common">Yeast</name>
    <name type="synonym">Candida rugosa</name>
    <dbReference type="NCBI Taxonomy" id="5481"/>
    <lineage>
        <taxon>Eukaryota</taxon>
        <taxon>Fungi</taxon>
        <taxon>Dikarya</taxon>
        <taxon>Ascomycota</taxon>
        <taxon>Saccharomycotina</taxon>
        <taxon>Pichiomycetes</taxon>
        <taxon>Debaryomycetaceae</taxon>
        <taxon>Diutina</taxon>
    </lineage>
</organism>
<dbReference type="RefSeq" id="XP_034011331.1">
    <property type="nucleotide sequence ID" value="XM_034156675.1"/>
</dbReference>
<keyword evidence="3" id="KW-1185">Reference proteome</keyword>
<dbReference type="AlphaFoldDB" id="A0A642UJU8"/>
<accession>A0A642UJU8</accession>
<feature type="compositionally biased region" description="Polar residues" evidence="1">
    <location>
        <begin position="89"/>
        <end position="104"/>
    </location>
</feature>
<protein>
    <submittedName>
        <fullName evidence="2">Uncharacterized protein</fullName>
    </submittedName>
</protein>
<evidence type="ECO:0000256" key="1">
    <source>
        <dbReference type="SAM" id="MobiDB-lite"/>
    </source>
</evidence>
<feature type="compositionally biased region" description="Acidic residues" evidence="1">
    <location>
        <begin position="156"/>
        <end position="170"/>
    </location>
</feature>
<proteinExistence type="predicted"/>
<comment type="caution">
    <text evidence="2">The sequence shown here is derived from an EMBL/GenBank/DDBJ whole genome shotgun (WGS) entry which is preliminary data.</text>
</comment>
<dbReference type="EMBL" id="SWFT01000113">
    <property type="protein sequence ID" value="KAA8900285.1"/>
    <property type="molecule type" value="Genomic_DNA"/>
</dbReference>